<feature type="transmembrane region" description="Helical" evidence="5">
    <location>
        <begin position="250"/>
        <end position="272"/>
    </location>
</feature>
<dbReference type="Pfam" id="PF00664">
    <property type="entry name" value="ABC_membrane"/>
    <property type="match status" value="1"/>
</dbReference>
<keyword evidence="8" id="KW-0547">Nucleotide-binding</keyword>
<dbReference type="Pfam" id="PF00005">
    <property type="entry name" value="ABC_tran"/>
    <property type="match status" value="1"/>
</dbReference>
<feature type="transmembrane region" description="Helical" evidence="5">
    <location>
        <begin position="164"/>
        <end position="182"/>
    </location>
</feature>
<dbReference type="PROSITE" id="PS50893">
    <property type="entry name" value="ABC_TRANSPORTER_2"/>
    <property type="match status" value="1"/>
</dbReference>
<feature type="transmembrane region" description="Helical" evidence="5">
    <location>
        <begin position="133"/>
        <end position="158"/>
    </location>
</feature>
<dbReference type="Gene3D" id="3.40.50.300">
    <property type="entry name" value="P-loop containing nucleotide triphosphate hydrolases"/>
    <property type="match status" value="1"/>
</dbReference>
<dbReference type="InterPro" id="IPR039421">
    <property type="entry name" value="Type_1_exporter"/>
</dbReference>
<dbReference type="SUPFAM" id="SSF52540">
    <property type="entry name" value="P-loop containing nucleoside triphosphate hydrolases"/>
    <property type="match status" value="1"/>
</dbReference>
<feature type="transmembrane region" description="Helical" evidence="5">
    <location>
        <begin position="25"/>
        <end position="50"/>
    </location>
</feature>
<dbReference type="PANTHER" id="PTHR43394">
    <property type="entry name" value="ATP-DEPENDENT PERMEASE MDL1, MITOCHONDRIAL"/>
    <property type="match status" value="1"/>
</dbReference>
<sequence>MRSQPPEPTGRGVLRGAVAGQRGRIALASVLAAGHQGGEALVPVVIGLMIDQAVATGATGALLWWLAALAALFAALSYCYRFGARAAERAAEQAAHGLRIQVSRRVLDPHGGVEAGRLPGALVNIATGDAKRVGAVCGALPFGIAGLAGLLVSAIALLRISVPLGLLVLLGTPPLLALAHLVGRPLERRSGVEQERAAHASGVAADLVRGLRVLKGIGAEAAAVARYRRTSRTSLAATLRAARAQAWHDGALLALTGVFIALVALVGGQLAMQGAISVGGLVAAVGLAQFLLTPFQIFSVVNAELAQGRASAERVASVLAAPPAVSPGRAGLPDPLAGTVRLRGVRHGALRGLDLELAAGELTGVVTTDPAGATDLLACLGREVDPERGSVELDGVPLAELSPEELRGAVLVAAHDADLFEGSLLDNVLAGAGAAGAERALVAAAADEVAQSLPDGRATRLTERGQSLSGGQRQRVALARALAAEAPVLALHEPTTAVDAVTEARIAAALAEVRAGRTTLLVTTSPALLAAADRVVLLAEGVVTAEGTHADLVRELADYRAAVLA</sequence>
<dbReference type="InterPro" id="IPR036640">
    <property type="entry name" value="ABC1_TM_sf"/>
</dbReference>
<name>A0A542DCT3_AMYCI</name>
<comment type="caution">
    <text evidence="8">The sequence shown here is derived from an EMBL/GenBank/DDBJ whole genome shotgun (WGS) entry which is preliminary data.</text>
</comment>
<gene>
    <name evidence="8" type="ORF">FB471_0528</name>
</gene>
<dbReference type="AlphaFoldDB" id="A0A542DCT3"/>
<dbReference type="GO" id="GO:0015421">
    <property type="term" value="F:ABC-type oligopeptide transporter activity"/>
    <property type="evidence" value="ECO:0007669"/>
    <property type="project" value="TreeGrafter"/>
</dbReference>
<keyword evidence="8" id="KW-0067">ATP-binding</keyword>
<dbReference type="GO" id="GO:0005524">
    <property type="term" value="F:ATP binding"/>
    <property type="evidence" value="ECO:0007669"/>
    <property type="project" value="UniProtKB-KW"/>
</dbReference>
<evidence type="ECO:0000256" key="1">
    <source>
        <dbReference type="ARBA" id="ARBA00004651"/>
    </source>
</evidence>
<dbReference type="InterPro" id="IPR027417">
    <property type="entry name" value="P-loop_NTPase"/>
</dbReference>
<dbReference type="EMBL" id="VFML01000001">
    <property type="protein sequence ID" value="TQJ00877.1"/>
    <property type="molecule type" value="Genomic_DNA"/>
</dbReference>
<dbReference type="PROSITE" id="PS50929">
    <property type="entry name" value="ABC_TM1F"/>
    <property type="match status" value="1"/>
</dbReference>
<dbReference type="PROSITE" id="PS00211">
    <property type="entry name" value="ABC_TRANSPORTER_1"/>
    <property type="match status" value="1"/>
</dbReference>
<dbReference type="GO" id="GO:0005886">
    <property type="term" value="C:plasma membrane"/>
    <property type="evidence" value="ECO:0007669"/>
    <property type="project" value="UniProtKB-SubCell"/>
</dbReference>
<keyword evidence="9" id="KW-1185">Reference proteome</keyword>
<protein>
    <submittedName>
        <fullName evidence="8">Putative ABC transport system ATP-binding protein</fullName>
    </submittedName>
</protein>
<accession>A0A542DCT3</accession>
<evidence type="ECO:0000259" key="6">
    <source>
        <dbReference type="PROSITE" id="PS50893"/>
    </source>
</evidence>
<proteinExistence type="predicted"/>
<dbReference type="Proteomes" id="UP000320876">
    <property type="component" value="Unassembled WGS sequence"/>
</dbReference>
<dbReference type="GO" id="GO:0016887">
    <property type="term" value="F:ATP hydrolysis activity"/>
    <property type="evidence" value="ECO:0007669"/>
    <property type="project" value="InterPro"/>
</dbReference>
<dbReference type="InterPro" id="IPR017871">
    <property type="entry name" value="ABC_transporter-like_CS"/>
</dbReference>
<evidence type="ECO:0000256" key="4">
    <source>
        <dbReference type="ARBA" id="ARBA00023136"/>
    </source>
</evidence>
<dbReference type="OrthoDB" id="4966664at2"/>
<dbReference type="InterPro" id="IPR011527">
    <property type="entry name" value="ABC1_TM_dom"/>
</dbReference>
<dbReference type="PANTHER" id="PTHR43394:SF1">
    <property type="entry name" value="ATP-BINDING CASSETTE SUB-FAMILY B MEMBER 10, MITOCHONDRIAL"/>
    <property type="match status" value="1"/>
</dbReference>
<evidence type="ECO:0000313" key="9">
    <source>
        <dbReference type="Proteomes" id="UP000320876"/>
    </source>
</evidence>
<keyword evidence="3 5" id="KW-1133">Transmembrane helix</keyword>
<feature type="domain" description="ABC transporter" evidence="6">
    <location>
        <begin position="334"/>
        <end position="565"/>
    </location>
</feature>
<organism evidence="8 9">
    <name type="scientific">Amycolatopsis cihanbeyliensis</name>
    <dbReference type="NCBI Taxonomy" id="1128664"/>
    <lineage>
        <taxon>Bacteria</taxon>
        <taxon>Bacillati</taxon>
        <taxon>Actinomycetota</taxon>
        <taxon>Actinomycetes</taxon>
        <taxon>Pseudonocardiales</taxon>
        <taxon>Pseudonocardiaceae</taxon>
        <taxon>Amycolatopsis</taxon>
    </lineage>
</organism>
<dbReference type="RefSeq" id="WP_141995756.1">
    <property type="nucleotide sequence ID" value="NZ_VFML01000001.1"/>
</dbReference>
<evidence type="ECO:0000256" key="3">
    <source>
        <dbReference type="ARBA" id="ARBA00022989"/>
    </source>
</evidence>
<keyword evidence="2 5" id="KW-0812">Transmembrane</keyword>
<evidence type="ECO:0000256" key="2">
    <source>
        <dbReference type="ARBA" id="ARBA00022692"/>
    </source>
</evidence>
<feature type="domain" description="ABC transmembrane type-1" evidence="7">
    <location>
        <begin position="26"/>
        <end position="307"/>
    </location>
</feature>
<evidence type="ECO:0000259" key="7">
    <source>
        <dbReference type="PROSITE" id="PS50929"/>
    </source>
</evidence>
<keyword evidence="4 5" id="KW-0472">Membrane</keyword>
<feature type="transmembrane region" description="Helical" evidence="5">
    <location>
        <begin position="62"/>
        <end position="80"/>
    </location>
</feature>
<comment type="subcellular location">
    <subcellularLocation>
        <location evidence="1">Cell membrane</location>
        <topology evidence="1">Multi-pass membrane protein</topology>
    </subcellularLocation>
</comment>
<evidence type="ECO:0000313" key="8">
    <source>
        <dbReference type="EMBL" id="TQJ00877.1"/>
    </source>
</evidence>
<dbReference type="InterPro" id="IPR003439">
    <property type="entry name" value="ABC_transporter-like_ATP-bd"/>
</dbReference>
<evidence type="ECO:0000256" key="5">
    <source>
        <dbReference type="SAM" id="Phobius"/>
    </source>
</evidence>
<dbReference type="Gene3D" id="1.20.1560.10">
    <property type="entry name" value="ABC transporter type 1, transmembrane domain"/>
    <property type="match status" value="1"/>
</dbReference>
<reference evidence="8 9" key="1">
    <citation type="submission" date="2019-06" db="EMBL/GenBank/DDBJ databases">
        <title>Sequencing the genomes of 1000 actinobacteria strains.</title>
        <authorList>
            <person name="Klenk H.-P."/>
        </authorList>
    </citation>
    <scope>NUCLEOTIDE SEQUENCE [LARGE SCALE GENOMIC DNA]</scope>
    <source>
        <strain evidence="8 9">DSM 45679</strain>
    </source>
</reference>
<dbReference type="SUPFAM" id="SSF90123">
    <property type="entry name" value="ABC transporter transmembrane region"/>
    <property type="match status" value="1"/>
</dbReference>